<dbReference type="RefSeq" id="WP_205494461.1">
    <property type="nucleotide sequence ID" value="NZ_JAFHAP010000008.1"/>
</dbReference>
<sequence>MPIDHQRRSLLQWTRRRFLPGSGRFPLSMHLQPHEILLLYPAHLSHDGWNAYQTLSQRYAITVMSADEVLSREMWASARFVLTLEPLSVADFPDLSGCRCLRLVNAGPVEVEETVRFLLGMGPLPD</sequence>
<evidence type="ECO:0000313" key="2">
    <source>
        <dbReference type="Proteomes" id="UP001177120"/>
    </source>
</evidence>
<dbReference type="EMBL" id="JAFHAP010000008">
    <property type="protein sequence ID" value="MBN2909401.1"/>
    <property type="molecule type" value="Genomic_DNA"/>
</dbReference>
<reference evidence="1" key="1">
    <citation type="journal article" date="2024" name="Int. J. Syst. Evol. Microbiol.">
        <title>Polycladomyces zharkentensis sp. nov., a novel thermophilic cellulose- and starch-degrading member of the Bacillota from a geothermal aquifer in Kazakhstan.</title>
        <authorList>
            <person name="Mashzhan A."/>
            <person name="Kistaubayeva A."/>
            <person name="Javier-Lopez R."/>
            <person name="Bissenova U."/>
            <person name="Bissenbay A."/>
            <person name="Birkeland N.K."/>
        </authorList>
    </citation>
    <scope>NUCLEOTIDE SEQUENCE</scope>
    <source>
        <strain evidence="1">ZKZ2T</strain>
    </source>
</reference>
<name>A0ABS2WIR6_9BACL</name>
<accession>A0ABS2WIR6</accession>
<protein>
    <submittedName>
        <fullName evidence="1">Uncharacterized protein</fullName>
    </submittedName>
</protein>
<keyword evidence="2" id="KW-1185">Reference proteome</keyword>
<gene>
    <name evidence="1" type="ORF">JQC72_07665</name>
</gene>
<comment type="caution">
    <text evidence="1">The sequence shown here is derived from an EMBL/GenBank/DDBJ whole genome shotgun (WGS) entry which is preliminary data.</text>
</comment>
<proteinExistence type="predicted"/>
<dbReference type="Proteomes" id="UP001177120">
    <property type="component" value="Unassembled WGS sequence"/>
</dbReference>
<organism evidence="1 2">
    <name type="scientific">Polycladomyces zharkentensis</name>
    <dbReference type="NCBI Taxonomy" id="2807616"/>
    <lineage>
        <taxon>Bacteria</taxon>
        <taxon>Bacillati</taxon>
        <taxon>Bacillota</taxon>
        <taxon>Bacilli</taxon>
        <taxon>Bacillales</taxon>
        <taxon>Thermoactinomycetaceae</taxon>
        <taxon>Polycladomyces</taxon>
    </lineage>
</organism>
<evidence type="ECO:0000313" key="1">
    <source>
        <dbReference type="EMBL" id="MBN2909401.1"/>
    </source>
</evidence>